<comment type="subcellular location">
    <subcellularLocation>
        <location evidence="1">Nucleus</location>
    </subcellularLocation>
</comment>
<dbReference type="STRING" id="4096.A0A1U7WRU9"/>
<keyword evidence="6" id="KW-1185">Reference proteome</keyword>
<dbReference type="InterPro" id="IPR043452">
    <property type="entry name" value="BZIP46-like"/>
</dbReference>
<evidence type="ECO:0000256" key="3">
    <source>
        <dbReference type="ARBA" id="ARBA00023242"/>
    </source>
</evidence>
<dbReference type="KEGG" id="nsy:104226631"/>
<dbReference type="GO" id="GO:0005634">
    <property type="term" value="C:nucleus"/>
    <property type="evidence" value="ECO:0007669"/>
    <property type="project" value="UniProtKB-SubCell"/>
</dbReference>
<evidence type="ECO:0000256" key="4">
    <source>
        <dbReference type="SAM" id="MobiDB-lite"/>
    </source>
</evidence>
<accession>A0A1U7WRU9</accession>
<organism evidence="6 7">
    <name type="scientific">Nicotiana sylvestris</name>
    <name type="common">Wood tobacco</name>
    <name type="synonym">South American tobacco</name>
    <dbReference type="NCBI Taxonomy" id="4096"/>
    <lineage>
        <taxon>Eukaryota</taxon>
        <taxon>Viridiplantae</taxon>
        <taxon>Streptophyta</taxon>
        <taxon>Embryophyta</taxon>
        <taxon>Tracheophyta</taxon>
        <taxon>Spermatophyta</taxon>
        <taxon>Magnoliopsida</taxon>
        <taxon>eudicotyledons</taxon>
        <taxon>Gunneridae</taxon>
        <taxon>Pentapetalae</taxon>
        <taxon>asterids</taxon>
        <taxon>lamiids</taxon>
        <taxon>Solanales</taxon>
        <taxon>Solanaceae</taxon>
        <taxon>Nicotianoideae</taxon>
        <taxon>Nicotianeae</taxon>
        <taxon>Nicotiana</taxon>
    </lineage>
</organism>
<keyword evidence="3" id="KW-0539">Nucleus</keyword>
<feature type="compositionally biased region" description="Basic and acidic residues" evidence="4">
    <location>
        <begin position="132"/>
        <end position="149"/>
    </location>
</feature>
<dbReference type="OrthoDB" id="644067at2759"/>
<evidence type="ECO:0000313" key="6">
    <source>
        <dbReference type="Proteomes" id="UP000189701"/>
    </source>
</evidence>
<name>A0A1U7WRU9_NICSY</name>
<keyword evidence="2" id="KW-0238">DNA-binding</keyword>
<dbReference type="GO" id="GO:0045893">
    <property type="term" value="P:positive regulation of DNA-templated transcription"/>
    <property type="evidence" value="ECO:0007669"/>
    <property type="project" value="InterPro"/>
</dbReference>
<evidence type="ECO:0000256" key="2">
    <source>
        <dbReference type="ARBA" id="ARBA00023125"/>
    </source>
</evidence>
<dbReference type="PANTHER" id="PTHR22952">
    <property type="entry name" value="CAMP-RESPONSE ELEMENT BINDING PROTEIN-RELATED"/>
    <property type="match status" value="1"/>
</dbReference>
<dbReference type="SUPFAM" id="SSF57959">
    <property type="entry name" value="Leucine zipper domain"/>
    <property type="match status" value="1"/>
</dbReference>
<dbReference type="RefSeq" id="XP_009776965.1">
    <property type="nucleotide sequence ID" value="XM_009778663.1"/>
</dbReference>
<dbReference type="GeneID" id="104226631"/>
<dbReference type="Gene3D" id="1.20.5.170">
    <property type="match status" value="1"/>
</dbReference>
<evidence type="ECO:0000259" key="5">
    <source>
        <dbReference type="PROSITE" id="PS00036"/>
    </source>
</evidence>
<dbReference type="PANTHER" id="PTHR22952:SF404">
    <property type="entry name" value="BZIP DOMAIN-CONTAINING PROTEIN"/>
    <property type="match status" value="1"/>
</dbReference>
<evidence type="ECO:0000313" key="7">
    <source>
        <dbReference type="RefSeq" id="XP_009776965.1"/>
    </source>
</evidence>
<dbReference type="GO" id="GO:0003700">
    <property type="term" value="F:DNA-binding transcription factor activity"/>
    <property type="evidence" value="ECO:0007669"/>
    <property type="project" value="InterPro"/>
</dbReference>
<proteinExistence type="predicted"/>
<dbReference type="InterPro" id="IPR046347">
    <property type="entry name" value="bZIP_sf"/>
</dbReference>
<feature type="domain" description="BZIP" evidence="5">
    <location>
        <begin position="154"/>
        <end position="169"/>
    </location>
</feature>
<reference evidence="6" key="1">
    <citation type="journal article" date="2013" name="Genome Biol.">
        <title>Reference genomes and transcriptomes of Nicotiana sylvestris and Nicotiana tomentosiformis.</title>
        <authorList>
            <person name="Sierro N."/>
            <person name="Battey J.N."/>
            <person name="Ouadi S."/>
            <person name="Bovet L."/>
            <person name="Goepfert S."/>
            <person name="Bakaher N."/>
            <person name="Peitsch M.C."/>
            <person name="Ivanov N.V."/>
        </authorList>
    </citation>
    <scope>NUCLEOTIDE SEQUENCE [LARGE SCALE GENOMIC DNA]</scope>
</reference>
<dbReference type="PROSITE" id="PS00036">
    <property type="entry name" value="BZIP_BASIC"/>
    <property type="match status" value="1"/>
</dbReference>
<protein>
    <submittedName>
        <fullName evidence="7">ABSCISIC ACID-INSENSITIVE 5-like protein 2</fullName>
    </submittedName>
</protein>
<dbReference type="Proteomes" id="UP000189701">
    <property type="component" value="Unplaced"/>
</dbReference>
<sequence>MQNPSSNSMFLENTNHGTLCNKSSTVDEMCRENHNQKIIKHYSLEPQLSSTLGHETSLEDFLISANVIKNGNRFDNQPLMEPKFHQQINDMIMPMPIQFYSDIDFENHQSMNVVNKKITNMAMTTTSNDSHLSGERKRTFTDEKMEKSIERRQRRMIKNRESAARSRAKKQDLEKLMCSKVANSEPRYQLRRTSSAAF</sequence>
<dbReference type="AlphaFoldDB" id="A0A1U7WRU9"/>
<feature type="region of interest" description="Disordered" evidence="4">
    <location>
        <begin position="126"/>
        <end position="149"/>
    </location>
</feature>
<evidence type="ECO:0000256" key="1">
    <source>
        <dbReference type="ARBA" id="ARBA00004123"/>
    </source>
</evidence>
<dbReference type="InterPro" id="IPR004827">
    <property type="entry name" value="bZIP"/>
</dbReference>
<dbReference type="GO" id="GO:0003677">
    <property type="term" value="F:DNA binding"/>
    <property type="evidence" value="ECO:0007669"/>
    <property type="project" value="UniProtKB-KW"/>
</dbReference>
<reference evidence="7" key="2">
    <citation type="submission" date="2025-08" db="UniProtKB">
        <authorList>
            <consortium name="RefSeq"/>
        </authorList>
    </citation>
    <scope>IDENTIFICATION</scope>
    <source>
        <tissue evidence="7">Leaf</tissue>
    </source>
</reference>
<gene>
    <name evidence="7" type="primary">LOC104226631</name>
</gene>